<feature type="transmembrane region" description="Helical" evidence="1">
    <location>
        <begin position="179"/>
        <end position="202"/>
    </location>
</feature>
<dbReference type="InterPro" id="IPR037185">
    <property type="entry name" value="EmrE-like"/>
</dbReference>
<dbReference type="Pfam" id="PF00892">
    <property type="entry name" value="EamA"/>
    <property type="match status" value="2"/>
</dbReference>
<dbReference type="InterPro" id="IPR000620">
    <property type="entry name" value="EamA_dom"/>
</dbReference>
<gene>
    <name evidence="3" type="ORF">PM10SUCC1_36670</name>
</gene>
<dbReference type="EMBL" id="BSDY01000036">
    <property type="protein sequence ID" value="GLI58153.1"/>
    <property type="molecule type" value="Genomic_DNA"/>
</dbReference>
<keyword evidence="1" id="KW-0472">Membrane</keyword>
<keyword evidence="4" id="KW-1185">Reference proteome</keyword>
<dbReference type="GO" id="GO:0016020">
    <property type="term" value="C:membrane"/>
    <property type="evidence" value="ECO:0007669"/>
    <property type="project" value="InterPro"/>
</dbReference>
<evidence type="ECO:0000313" key="4">
    <source>
        <dbReference type="Proteomes" id="UP001144471"/>
    </source>
</evidence>
<evidence type="ECO:0000259" key="2">
    <source>
        <dbReference type="Pfam" id="PF00892"/>
    </source>
</evidence>
<name>A0A9W6GP06_9FUSO</name>
<evidence type="ECO:0000256" key="1">
    <source>
        <dbReference type="SAM" id="Phobius"/>
    </source>
</evidence>
<comment type="caution">
    <text evidence="3">The sequence shown here is derived from an EMBL/GenBank/DDBJ whole genome shotgun (WGS) entry which is preliminary data.</text>
</comment>
<dbReference type="Gene3D" id="1.10.3730.20">
    <property type="match status" value="1"/>
</dbReference>
<protein>
    <submittedName>
        <fullName evidence="3">Membrane protein</fullName>
    </submittedName>
</protein>
<proteinExistence type="predicted"/>
<dbReference type="PANTHER" id="PTHR22911">
    <property type="entry name" value="ACYL-MALONYL CONDENSING ENZYME-RELATED"/>
    <property type="match status" value="1"/>
</dbReference>
<dbReference type="AlphaFoldDB" id="A0A9W6GP06"/>
<accession>A0A9W6GP06</accession>
<feature type="transmembrane region" description="Helical" evidence="1">
    <location>
        <begin position="264"/>
        <end position="282"/>
    </location>
</feature>
<dbReference type="PANTHER" id="PTHR22911:SF79">
    <property type="entry name" value="MOBA-LIKE NTP TRANSFERASE DOMAIN-CONTAINING PROTEIN"/>
    <property type="match status" value="1"/>
</dbReference>
<dbReference type="Proteomes" id="UP001144471">
    <property type="component" value="Unassembled WGS sequence"/>
</dbReference>
<feature type="transmembrane region" description="Helical" evidence="1">
    <location>
        <begin position="33"/>
        <end position="52"/>
    </location>
</feature>
<keyword evidence="1" id="KW-0812">Transmembrane</keyword>
<evidence type="ECO:0000313" key="3">
    <source>
        <dbReference type="EMBL" id="GLI58153.1"/>
    </source>
</evidence>
<sequence length="298" mass="32217">MGYILVILAAVLWGTLGIPVDALKEAGLNSYEVGVTRSFFGAALMGAFMVFYDIRFFKVDLKLVPLLIGVGAASQAGLNIGYFIAISQLGLGIAVVLLYTSPVFANLLSFLIYRERLTISKGISVILAIAGCFLAVTGGVFTISLSFLGILSGLLSGFSFGITPIFSKKLGARASLLQILFYSFLFGGIIQLFFIDAGGYLLKFNMEILFYGMILAVFPTILSFTLYNRGLKFIEPGIASILCVMEVVVATLVAKIYFSEALGPIKILGILLIILASILPNINFDPFRRSRKIPVLEV</sequence>
<feature type="transmembrane region" description="Helical" evidence="1">
    <location>
        <begin position="149"/>
        <end position="167"/>
    </location>
</feature>
<feature type="domain" description="EamA" evidence="2">
    <location>
        <begin position="1"/>
        <end position="136"/>
    </location>
</feature>
<reference evidence="3" key="1">
    <citation type="submission" date="2022-12" db="EMBL/GenBank/DDBJ databases">
        <title>Reference genome sequencing for broad-spectrum identification of bacterial and archaeal isolates by mass spectrometry.</title>
        <authorList>
            <person name="Sekiguchi Y."/>
            <person name="Tourlousse D.M."/>
        </authorList>
    </citation>
    <scope>NUCLEOTIDE SEQUENCE</scope>
    <source>
        <strain evidence="3">10succ1</strain>
    </source>
</reference>
<feature type="transmembrane region" description="Helical" evidence="1">
    <location>
        <begin position="239"/>
        <end position="258"/>
    </location>
</feature>
<feature type="transmembrane region" description="Helical" evidence="1">
    <location>
        <begin position="91"/>
        <end position="113"/>
    </location>
</feature>
<feature type="transmembrane region" description="Helical" evidence="1">
    <location>
        <begin position="125"/>
        <end position="143"/>
    </location>
</feature>
<keyword evidence="1" id="KW-1133">Transmembrane helix</keyword>
<organism evidence="3 4">
    <name type="scientific">Propionigenium maris DSM 9537</name>
    <dbReference type="NCBI Taxonomy" id="1123000"/>
    <lineage>
        <taxon>Bacteria</taxon>
        <taxon>Fusobacteriati</taxon>
        <taxon>Fusobacteriota</taxon>
        <taxon>Fusobacteriia</taxon>
        <taxon>Fusobacteriales</taxon>
        <taxon>Fusobacteriaceae</taxon>
        <taxon>Propionigenium</taxon>
    </lineage>
</organism>
<feature type="transmembrane region" description="Helical" evidence="1">
    <location>
        <begin position="208"/>
        <end position="227"/>
    </location>
</feature>
<feature type="transmembrane region" description="Helical" evidence="1">
    <location>
        <begin position="64"/>
        <end position="85"/>
    </location>
</feature>
<dbReference type="SUPFAM" id="SSF103481">
    <property type="entry name" value="Multidrug resistance efflux transporter EmrE"/>
    <property type="match status" value="2"/>
</dbReference>
<dbReference type="RefSeq" id="WP_281837829.1">
    <property type="nucleotide sequence ID" value="NZ_BSDY01000036.1"/>
</dbReference>
<feature type="domain" description="EamA" evidence="2">
    <location>
        <begin position="148"/>
        <end position="279"/>
    </location>
</feature>